<sequence>MKLRKLAKLSVKKKKLHIEAEGDVDEIDNRICVSIVNKIDGKTVVNVNNAYLLKMEDREESDVFVVINASDDKRNAVVAEVTDVEVEEDEKSVND</sequence>
<organism evidence="1 2">
    <name type="scientific">Schistosoma japonicum</name>
    <name type="common">Blood fluke</name>
    <dbReference type="NCBI Taxonomy" id="6182"/>
    <lineage>
        <taxon>Eukaryota</taxon>
        <taxon>Metazoa</taxon>
        <taxon>Spiralia</taxon>
        <taxon>Lophotrochozoa</taxon>
        <taxon>Platyhelminthes</taxon>
        <taxon>Trematoda</taxon>
        <taxon>Digenea</taxon>
        <taxon>Strigeidida</taxon>
        <taxon>Schistosomatoidea</taxon>
        <taxon>Schistosomatidae</taxon>
        <taxon>Schistosoma</taxon>
    </lineage>
</organism>
<keyword evidence="2" id="KW-1185">Reference proteome</keyword>
<proteinExistence type="predicted"/>
<dbReference type="Proteomes" id="UP000311919">
    <property type="component" value="Unassembled WGS sequence"/>
</dbReference>
<dbReference type="AlphaFoldDB" id="A0A4Z2CTS7"/>
<accession>A0A4Z2CTS7</accession>
<gene>
    <name evidence="1" type="ORF">EWB00_007743</name>
</gene>
<evidence type="ECO:0000313" key="1">
    <source>
        <dbReference type="EMBL" id="TNN07390.1"/>
    </source>
</evidence>
<feature type="non-terminal residue" evidence="1">
    <location>
        <position position="95"/>
    </location>
</feature>
<dbReference type="EMBL" id="SKCS01000431">
    <property type="protein sequence ID" value="TNN07390.1"/>
    <property type="molecule type" value="Genomic_DNA"/>
</dbReference>
<evidence type="ECO:0000313" key="2">
    <source>
        <dbReference type="Proteomes" id="UP000311919"/>
    </source>
</evidence>
<comment type="caution">
    <text evidence="1">The sequence shown here is derived from an EMBL/GenBank/DDBJ whole genome shotgun (WGS) entry which is preliminary data.</text>
</comment>
<name>A0A4Z2CTS7_SCHJA</name>
<reference evidence="1 2" key="1">
    <citation type="submission" date="2019-03" db="EMBL/GenBank/DDBJ databases">
        <title>An improved genome assembly of the fluke Schistosoma japonicum.</title>
        <authorList>
            <person name="Hu W."/>
            <person name="Luo F."/>
            <person name="Yin M."/>
            <person name="Mo X."/>
            <person name="Sun C."/>
            <person name="Wu Q."/>
            <person name="Zhu B."/>
            <person name="Xiang M."/>
            <person name="Wang J."/>
            <person name="Wang Y."/>
            <person name="Zhang T."/>
            <person name="Xu B."/>
            <person name="Zheng H."/>
            <person name="Feng Z."/>
        </authorList>
    </citation>
    <scope>NUCLEOTIDE SEQUENCE [LARGE SCALE GENOMIC DNA]</scope>
    <source>
        <strain evidence="1">HuSjv2</strain>
        <tissue evidence="1">Worms</tissue>
    </source>
</reference>
<protein>
    <submittedName>
        <fullName evidence="1">Glutamic acid-rich</fullName>
    </submittedName>
</protein>